<organism evidence="1 2">
    <name type="scientific">Dallia pectoralis</name>
    <name type="common">Alaska blackfish</name>
    <dbReference type="NCBI Taxonomy" id="75939"/>
    <lineage>
        <taxon>Eukaryota</taxon>
        <taxon>Metazoa</taxon>
        <taxon>Chordata</taxon>
        <taxon>Craniata</taxon>
        <taxon>Vertebrata</taxon>
        <taxon>Euteleostomi</taxon>
        <taxon>Actinopterygii</taxon>
        <taxon>Neopterygii</taxon>
        <taxon>Teleostei</taxon>
        <taxon>Protacanthopterygii</taxon>
        <taxon>Esociformes</taxon>
        <taxon>Umbridae</taxon>
        <taxon>Dallia</taxon>
    </lineage>
</organism>
<gene>
    <name evidence="1" type="ORF">DPEC_G00294240</name>
</gene>
<evidence type="ECO:0000313" key="2">
    <source>
        <dbReference type="Proteomes" id="UP001157502"/>
    </source>
</evidence>
<reference evidence="1" key="1">
    <citation type="submission" date="2021-05" db="EMBL/GenBank/DDBJ databases">
        <authorList>
            <person name="Pan Q."/>
            <person name="Jouanno E."/>
            <person name="Zahm M."/>
            <person name="Klopp C."/>
            <person name="Cabau C."/>
            <person name="Louis A."/>
            <person name="Berthelot C."/>
            <person name="Parey E."/>
            <person name="Roest Crollius H."/>
            <person name="Montfort J."/>
            <person name="Robinson-Rechavi M."/>
            <person name="Bouchez O."/>
            <person name="Lampietro C."/>
            <person name="Lopez Roques C."/>
            <person name="Donnadieu C."/>
            <person name="Postlethwait J."/>
            <person name="Bobe J."/>
            <person name="Dillon D."/>
            <person name="Chandos A."/>
            <person name="von Hippel F."/>
            <person name="Guiguen Y."/>
        </authorList>
    </citation>
    <scope>NUCLEOTIDE SEQUENCE</scope>
    <source>
        <strain evidence="1">YG-Jan2019</strain>
    </source>
</reference>
<dbReference type="Proteomes" id="UP001157502">
    <property type="component" value="Chromosome 27"/>
</dbReference>
<keyword evidence="2" id="KW-1185">Reference proteome</keyword>
<accession>A0ACC2FIF1</accession>
<dbReference type="EMBL" id="CM055754">
    <property type="protein sequence ID" value="KAJ7991147.1"/>
    <property type="molecule type" value="Genomic_DNA"/>
</dbReference>
<sequence>MAKPAQLPETWLYTTTLQFHPNTQPAYSSNRNKKASRLVLYLRARADQACAQRDWLLQCVVERGDPGTAISWLDKVAVCLRPGPWLTELQHAITLRFCLSFPVPKGRGWDEGHERKTGEQARGERRGGEGGCVCSPG</sequence>
<evidence type="ECO:0000313" key="1">
    <source>
        <dbReference type="EMBL" id="KAJ7991147.1"/>
    </source>
</evidence>
<name>A0ACC2FIF1_DALPE</name>
<comment type="caution">
    <text evidence="1">The sequence shown here is derived from an EMBL/GenBank/DDBJ whole genome shotgun (WGS) entry which is preliminary data.</text>
</comment>
<proteinExistence type="predicted"/>
<protein>
    <submittedName>
        <fullName evidence="1">Uncharacterized protein</fullName>
    </submittedName>
</protein>